<evidence type="ECO:0000313" key="3">
    <source>
        <dbReference type="Proteomes" id="UP000509623"/>
    </source>
</evidence>
<evidence type="ECO:0000256" key="1">
    <source>
        <dbReference type="SAM" id="Phobius"/>
    </source>
</evidence>
<dbReference type="RefSeq" id="WP_174403090.1">
    <property type="nucleotide sequence ID" value="NZ_CP046161.1"/>
</dbReference>
<sequence length="90" mass="10050">MGAVSEENPFANPVSDASRNTAVNGVGIALWVAVVTASVLIILLLRRNRRRKKGQTIEFLQHRPGRGGKKKHLLADKYYQNDFSHLHLDS</sequence>
<keyword evidence="3" id="KW-1185">Reference proteome</keyword>
<keyword evidence="1" id="KW-1133">Transmembrane helix</keyword>
<evidence type="ECO:0000313" key="2">
    <source>
        <dbReference type="EMBL" id="QKO30294.1"/>
    </source>
</evidence>
<keyword evidence="1" id="KW-0472">Membrane</keyword>
<name>A0ABX6PVL4_9FIRM</name>
<gene>
    <name evidence="2" type="ORF">GKP14_04250</name>
</gene>
<accession>A0ABX6PVL4</accession>
<keyword evidence="1" id="KW-0812">Transmembrane</keyword>
<proteinExistence type="predicted"/>
<protein>
    <submittedName>
        <fullName evidence="2">Uncharacterized protein</fullName>
    </submittedName>
</protein>
<dbReference type="EMBL" id="CP046161">
    <property type="protein sequence ID" value="QKO30294.1"/>
    <property type="molecule type" value="Genomic_DNA"/>
</dbReference>
<feature type="transmembrane region" description="Helical" evidence="1">
    <location>
        <begin position="22"/>
        <end position="45"/>
    </location>
</feature>
<organism evidence="2 3">
    <name type="scientific">Caproicibacterium lactatifermentans</name>
    <dbReference type="NCBI Taxonomy" id="2666138"/>
    <lineage>
        <taxon>Bacteria</taxon>
        <taxon>Bacillati</taxon>
        <taxon>Bacillota</taxon>
        <taxon>Clostridia</taxon>
        <taxon>Eubacteriales</taxon>
        <taxon>Oscillospiraceae</taxon>
        <taxon>Caproicibacterium</taxon>
    </lineage>
</organism>
<reference evidence="3" key="1">
    <citation type="submission" date="2019-11" db="EMBL/GenBank/DDBJ databases">
        <authorList>
            <person name="Ren C."/>
            <person name="Wang H."/>
            <person name="Xu Y."/>
        </authorList>
    </citation>
    <scope>NUCLEOTIDE SEQUENCE [LARGE SCALE GENOMIC DNA]</scope>
    <source>
        <strain evidence="3">JNU-WLY1368</strain>
    </source>
</reference>
<dbReference type="Proteomes" id="UP000509623">
    <property type="component" value="Chromosome"/>
</dbReference>